<dbReference type="PANTHER" id="PTHR16514">
    <property type="entry name" value="LOW DENSITY LIPOPROTEIN RECEPTOR CLASS A DOMAIN-CONTAINING 4A"/>
    <property type="match status" value="1"/>
</dbReference>
<dbReference type="GO" id="GO:0000139">
    <property type="term" value="C:Golgi membrane"/>
    <property type="evidence" value="ECO:0007669"/>
    <property type="project" value="TreeGrafter"/>
</dbReference>
<reference evidence="9" key="3">
    <citation type="submission" date="2025-09" db="UniProtKB">
        <authorList>
            <consortium name="Ensembl"/>
        </authorList>
    </citation>
    <scope>IDENTIFICATION</scope>
</reference>
<evidence type="ECO:0000256" key="6">
    <source>
        <dbReference type="ARBA" id="ARBA00022989"/>
    </source>
</evidence>
<evidence type="ECO:0000256" key="3">
    <source>
        <dbReference type="ARBA" id="ARBA00022692"/>
    </source>
</evidence>
<dbReference type="Proteomes" id="UP000265120">
    <property type="component" value="Chromosome 18"/>
</dbReference>
<reference evidence="9" key="2">
    <citation type="submission" date="2025-08" db="UniProtKB">
        <authorList>
            <consortium name="Ensembl"/>
        </authorList>
    </citation>
    <scope>IDENTIFICATION</scope>
</reference>
<evidence type="ECO:0000256" key="7">
    <source>
        <dbReference type="ARBA" id="ARBA00023136"/>
    </source>
</evidence>
<dbReference type="InterPro" id="IPR043445">
    <property type="entry name" value="TMEPAI/LRAD4"/>
</dbReference>
<dbReference type="Ensembl" id="ENSCSET00000029358.1">
    <property type="protein sequence ID" value="ENSCSEP00000028961.1"/>
    <property type="gene ID" value="ENSCSEG00000018547.1"/>
</dbReference>
<dbReference type="PANTHER" id="PTHR16514:SF3">
    <property type="entry name" value="LOW-DENSITY LIPOPROTEIN RECEPTOR CLASS A DOMAIN-CONTAINING PROTEIN 4-LIKE ISOFORM X1"/>
    <property type="match status" value="1"/>
</dbReference>
<evidence type="ECO:0000256" key="5">
    <source>
        <dbReference type="ARBA" id="ARBA00022753"/>
    </source>
</evidence>
<evidence type="ECO:0000256" key="1">
    <source>
        <dbReference type="ARBA" id="ARBA00004391"/>
    </source>
</evidence>
<reference evidence="9 10" key="1">
    <citation type="journal article" date="2014" name="Nat. Genet.">
        <title>Whole-genome sequence of a flatfish provides insights into ZW sex chromosome evolution and adaptation to a benthic lifestyle.</title>
        <authorList>
            <person name="Chen S."/>
            <person name="Zhang G."/>
            <person name="Shao C."/>
            <person name="Huang Q."/>
            <person name="Liu G."/>
            <person name="Zhang P."/>
            <person name="Song W."/>
            <person name="An N."/>
            <person name="Chalopin D."/>
            <person name="Volff J.N."/>
            <person name="Hong Y."/>
            <person name="Li Q."/>
            <person name="Sha Z."/>
            <person name="Zhou H."/>
            <person name="Xie M."/>
            <person name="Yu Q."/>
            <person name="Liu Y."/>
            <person name="Xiang H."/>
            <person name="Wang N."/>
            <person name="Wu K."/>
            <person name="Yang C."/>
            <person name="Zhou Q."/>
            <person name="Liao X."/>
            <person name="Yang L."/>
            <person name="Hu Q."/>
            <person name="Zhang J."/>
            <person name="Meng L."/>
            <person name="Jin L."/>
            <person name="Tian Y."/>
            <person name="Lian J."/>
            <person name="Yang J."/>
            <person name="Miao G."/>
            <person name="Liu S."/>
            <person name="Liang Z."/>
            <person name="Yan F."/>
            <person name="Li Y."/>
            <person name="Sun B."/>
            <person name="Zhang H."/>
            <person name="Zhang J."/>
            <person name="Zhu Y."/>
            <person name="Du M."/>
            <person name="Zhao Y."/>
            <person name="Schartl M."/>
            <person name="Tang Q."/>
            <person name="Wang J."/>
        </authorList>
    </citation>
    <scope>NUCLEOTIDE SEQUENCE</scope>
</reference>
<dbReference type="InParanoid" id="A0A3P8WTX6"/>
<evidence type="ECO:0000256" key="8">
    <source>
        <dbReference type="SAM" id="Phobius"/>
    </source>
</evidence>
<feature type="transmembrane region" description="Helical" evidence="8">
    <location>
        <begin position="32"/>
        <end position="58"/>
    </location>
</feature>
<organism evidence="9 10">
    <name type="scientific">Cynoglossus semilaevis</name>
    <name type="common">Tongue sole</name>
    <dbReference type="NCBI Taxonomy" id="244447"/>
    <lineage>
        <taxon>Eukaryota</taxon>
        <taxon>Metazoa</taxon>
        <taxon>Chordata</taxon>
        <taxon>Craniata</taxon>
        <taxon>Vertebrata</taxon>
        <taxon>Euteleostomi</taxon>
        <taxon>Actinopterygii</taxon>
        <taxon>Neopterygii</taxon>
        <taxon>Teleostei</taxon>
        <taxon>Neoteleostei</taxon>
        <taxon>Acanthomorphata</taxon>
        <taxon>Carangaria</taxon>
        <taxon>Pleuronectiformes</taxon>
        <taxon>Pleuronectoidei</taxon>
        <taxon>Cynoglossidae</taxon>
        <taxon>Cynoglossinae</taxon>
        <taxon>Cynoglossus</taxon>
    </lineage>
</organism>
<accession>A0A3P8WTX6</accession>
<name>A0A3P8WTX6_CYNSE</name>
<keyword evidence="10" id="KW-1185">Reference proteome</keyword>
<keyword evidence="7 8" id="KW-0472">Membrane</keyword>
<comment type="similarity">
    <text evidence="2">Belongs to the PMEPA1 family.</text>
</comment>
<protein>
    <submittedName>
        <fullName evidence="9">Low density lipoprotein receptor class A domain containing 4a</fullName>
    </submittedName>
</protein>
<evidence type="ECO:0000256" key="2">
    <source>
        <dbReference type="ARBA" id="ARBA00009908"/>
    </source>
</evidence>
<dbReference type="GeneTree" id="ENSGT00390000000724"/>
<comment type="subcellular location">
    <subcellularLocation>
        <location evidence="1">Early endosome membrane</location>
        <topology evidence="1">Single-pass membrane protein</topology>
    </subcellularLocation>
</comment>
<dbReference type="GO" id="GO:0030512">
    <property type="term" value="P:negative regulation of transforming growth factor beta receptor signaling pathway"/>
    <property type="evidence" value="ECO:0007669"/>
    <property type="project" value="InterPro"/>
</dbReference>
<keyword evidence="5" id="KW-0967">Endosome</keyword>
<keyword evidence="4" id="KW-0734">Signal transduction inhibitor</keyword>
<keyword evidence="3 8" id="KW-0812">Transmembrane</keyword>
<dbReference type="AlphaFoldDB" id="A0A3P8WTX6"/>
<dbReference type="GO" id="GO:0031901">
    <property type="term" value="C:early endosome membrane"/>
    <property type="evidence" value="ECO:0007669"/>
    <property type="project" value="UniProtKB-SubCell"/>
</dbReference>
<keyword evidence="6 8" id="KW-1133">Transmembrane helix</keyword>
<dbReference type="GO" id="GO:0070412">
    <property type="term" value="F:R-SMAD binding"/>
    <property type="evidence" value="ECO:0007669"/>
    <property type="project" value="InterPro"/>
</dbReference>
<evidence type="ECO:0000313" key="9">
    <source>
        <dbReference type="Ensembl" id="ENSCSEP00000028961.1"/>
    </source>
</evidence>
<sequence>RQTEEGGGRNTADTPQSVCGCRRSMYHTELPLVQIITIVLVMSLITVVIICLLSHYWLPALAFFTRVSHVQRDQATRLVSVNQHLYRLQPVYPYLRQEIINLPPIICLSDGEERLPYKGPCRLKLRDPEQQLELRRATVSAPPNRSVFDIDPTGVDPGSRTDMEDFPPPSYGEAMVIEDFSTSTACFAEHCDHVAPAENKSSECDSLHTVP</sequence>
<evidence type="ECO:0000313" key="10">
    <source>
        <dbReference type="Proteomes" id="UP000265120"/>
    </source>
</evidence>
<evidence type="ECO:0000256" key="4">
    <source>
        <dbReference type="ARBA" id="ARBA00022700"/>
    </source>
</evidence>
<proteinExistence type="inferred from homology"/>